<dbReference type="Proteomes" id="UP001557465">
    <property type="component" value="Unassembled WGS sequence"/>
</dbReference>
<dbReference type="EMBL" id="JBFRYC010000003">
    <property type="protein sequence ID" value="MEX1661389.1"/>
    <property type="molecule type" value="Genomic_DNA"/>
</dbReference>
<evidence type="ECO:0000313" key="2">
    <source>
        <dbReference type="Proteomes" id="UP001557465"/>
    </source>
</evidence>
<name>A0ABV3TKQ0_9RHOB</name>
<gene>
    <name evidence="1" type="ORF">AB4874_06955</name>
</gene>
<comment type="caution">
    <text evidence="1">The sequence shown here is derived from an EMBL/GenBank/DDBJ whole genome shotgun (WGS) entry which is preliminary data.</text>
</comment>
<organism evidence="1 2">
    <name type="scientific">Thioclava arctica</name>
    <dbReference type="NCBI Taxonomy" id="3238301"/>
    <lineage>
        <taxon>Bacteria</taxon>
        <taxon>Pseudomonadati</taxon>
        <taxon>Pseudomonadota</taxon>
        <taxon>Alphaproteobacteria</taxon>
        <taxon>Rhodobacterales</taxon>
        <taxon>Paracoccaceae</taxon>
        <taxon>Thioclava</taxon>
    </lineage>
</organism>
<dbReference type="RefSeq" id="WP_368391433.1">
    <property type="nucleotide sequence ID" value="NZ_JBFRYC010000003.1"/>
</dbReference>
<sequence>MSVPNIIPSGNTHRIILSSPDQRTPDIDRIQDIAADATGALRAALQSVSELSEGVADDIATELTALERRLELRDTIRDGARAEITLCIDRLEAFLPDETVEAFRDALTRALTLSQRVADLIAAEQDLRRIRWGSR</sequence>
<proteinExistence type="predicted"/>
<keyword evidence="2" id="KW-1185">Reference proteome</keyword>
<reference evidence="1 2" key="1">
    <citation type="journal article" date="2011" name="Int. J. Syst. Evol. Microbiol.">
        <title>Zhongshania antarctica gen. nov., sp. nov. and Zhongshania guokunii sp. nov., gammaproteobacteria respectively isolated from coastal attached (fast) ice and surface seawater of the Antarctic.</title>
        <authorList>
            <person name="Li H.J."/>
            <person name="Zhang X.Y."/>
            <person name="Chen C.X."/>
            <person name="Zhang Y.J."/>
            <person name="Gao Z.M."/>
            <person name="Yu Y."/>
            <person name="Chen X.L."/>
            <person name="Chen B."/>
            <person name="Zhang Y.Z."/>
        </authorList>
    </citation>
    <scope>NUCLEOTIDE SEQUENCE [LARGE SCALE GENOMIC DNA]</scope>
    <source>
        <strain evidence="1 2">15-R06ZXC-3</strain>
    </source>
</reference>
<accession>A0ABV3TKQ0</accession>
<evidence type="ECO:0000313" key="1">
    <source>
        <dbReference type="EMBL" id="MEX1661389.1"/>
    </source>
</evidence>
<protein>
    <submittedName>
        <fullName evidence="1">Uncharacterized protein</fullName>
    </submittedName>
</protein>